<evidence type="ECO:0000256" key="2">
    <source>
        <dbReference type="SAM" id="MobiDB-lite"/>
    </source>
</evidence>
<dbReference type="PANTHER" id="PTHR21483">
    <property type="entry name" value="RNA POLYMERASE II-ASSOCIATED PROTEIN 1"/>
    <property type="match status" value="1"/>
</dbReference>
<protein>
    <recommendedName>
        <fullName evidence="7">RNA polymerase II-associated protein RBA50</fullName>
    </recommendedName>
</protein>
<feature type="domain" description="RPAP1 N-terminal" evidence="4">
    <location>
        <begin position="77"/>
        <end position="120"/>
    </location>
</feature>
<reference evidence="6" key="1">
    <citation type="journal article" date="2012" name="G3 (Bethesda)">
        <title>Pichia sorbitophila, an interspecies yeast hybrid reveals early steps of genome resolution following polyploidization.</title>
        <authorList>
            <person name="Leh Louis V."/>
            <person name="Despons L."/>
            <person name="Friedrich A."/>
            <person name="Martin T."/>
            <person name="Durrens P."/>
            <person name="Casaregola S."/>
            <person name="Neuveglise C."/>
            <person name="Fairhead C."/>
            <person name="Marck C."/>
            <person name="Cruz J.A."/>
            <person name="Straub M.L."/>
            <person name="Kugler V."/>
            <person name="Sacerdot C."/>
            <person name="Uzunov Z."/>
            <person name="Thierry A."/>
            <person name="Weiss S."/>
            <person name="Bleykasten C."/>
            <person name="De Montigny J."/>
            <person name="Jacques N."/>
            <person name="Jung P."/>
            <person name="Lemaire M."/>
            <person name="Mallet S."/>
            <person name="Morel G."/>
            <person name="Richard G.F."/>
            <person name="Sarkar A."/>
            <person name="Savel G."/>
            <person name="Schacherer J."/>
            <person name="Seret M.L."/>
            <person name="Talla E."/>
            <person name="Samson G."/>
            <person name="Jubin C."/>
            <person name="Poulain J."/>
            <person name="Vacherie B."/>
            <person name="Barbe V."/>
            <person name="Pelletier E."/>
            <person name="Sherman D.J."/>
            <person name="Westhof E."/>
            <person name="Weissenbach J."/>
            <person name="Baret P.V."/>
            <person name="Wincker P."/>
            <person name="Gaillardin C."/>
            <person name="Dujon B."/>
            <person name="Souciet J.L."/>
        </authorList>
    </citation>
    <scope>NUCLEOTIDE SEQUENCE [LARGE SCALE GENOMIC DNA]</scope>
    <source>
        <strain evidence="6">CBS 270.75 / DBVPG 7215 / KCTC 17166 / NRRL Y-17582</strain>
    </source>
</reference>
<accession>G8JM24</accession>
<dbReference type="KEGG" id="erc:Ecym_1026"/>
<name>G8JM24_ERECY</name>
<dbReference type="AlphaFoldDB" id="G8JM24"/>
<dbReference type="EMBL" id="CP002497">
    <property type="protein sequence ID" value="AET37284.1"/>
    <property type="molecule type" value="Genomic_DNA"/>
</dbReference>
<feature type="domain" description="RPAP1 C-terminal" evidence="3">
    <location>
        <begin position="279"/>
        <end position="345"/>
    </location>
</feature>
<gene>
    <name evidence="5" type="ordered locus">Ecym_1026</name>
</gene>
<evidence type="ECO:0008006" key="7">
    <source>
        <dbReference type="Google" id="ProtNLM"/>
    </source>
</evidence>
<sequence length="428" mass="48393">MDFIGDIIERDTGSDARGPSGSEAVPGVLTAGFPQLYRPEKVSNWRLRFQQKKKNKQSQQQQKDSTGNKQPELTEAEKIHLENVKYISSMSPEQIEHERRELLDTLDPDVLAGLIRRINRGSSNSAAGDLPLFAEVDGAVGTWVGGTREFPNMPRLDDATVEKALGVQAPAVSVLSPNKDFDYDIPPSTHEDEDDIAPQEYQLIKNISQMTNKELLEDVHFVKNTMQAPELDIGDADFMEKLHEKYFPDLPKEVDKLAWMQAIPDSYSKLDRILDDPSECRFDFNGNLVPPGREITDTRTGLHHHSKDEHLAGYTIPELQHLSRSSFASQRCISIQILGRILYKLGKQSYYQLVPTVDANTYEEEGGVDGITSKIYYMFWDLIKSTMIVESLQLAADEKQTKNLNVRNYAIDALWLWKQGGGDPRLKK</sequence>
<dbReference type="OrthoDB" id="348201at2759"/>
<dbReference type="RefSeq" id="XP_003644101.1">
    <property type="nucleotide sequence ID" value="XM_003644053.1"/>
</dbReference>
<dbReference type="OMA" id="DQESPYY"/>
<dbReference type="Pfam" id="PF08621">
    <property type="entry name" value="RPAP1_N"/>
    <property type="match status" value="1"/>
</dbReference>
<keyword evidence="6" id="KW-1185">Reference proteome</keyword>
<dbReference type="InParanoid" id="G8JM24"/>
<evidence type="ECO:0000313" key="6">
    <source>
        <dbReference type="Proteomes" id="UP000006790"/>
    </source>
</evidence>
<dbReference type="GO" id="GO:0006366">
    <property type="term" value="P:transcription by RNA polymerase II"/>
    <property type="evidence" value="ECO:0007669"/>
    <property type="project" value="EnsemblFungi"/>
</dbReference>
<dbReference type="InterPro" id="IPR013930">
    <property type="entry name" value="RPAP1_N"/>
</dbReference>
<dbReference type="FunCoup" id="G8JM24">
    <property type="interactions" value="187"/>
</dbReference>
<evidence type="ECO:0000259" key="3">
    <source>
        <dbReference type="Pfam" id="PF08620"/>
    </source>
</evidence>
<feature type="region of interest" description="Disordered" evidence="2">
    <location>
        <begin position="1"/>
        <end position="28"/>
    </location>
</feature>
<dbReference type="InterPro" id="IPR013929">
    <property type="entry name" value="RPAP1_C"/>
</dbReference>
<evidence type="ECO:0000313" key="5">
    <source>
        <dbReference type="EMBL" id="AET37284.1"/>
    </source>
</evidence>
<dbReference type="HOGENOM" id="CLU_031074_0_0_1"/>
<proteinExistence type="inferred from homology"/>
<comment type="similarity">
    <text evidence="1">Belongs to the RPAP1 family.</text>
</comment>
<dbReference type="Proteomes" id="UP000006790">
    <property type="component" value="Chromosome 1"/>
</dbReference>
<organism evidence="5 6">
    <name type="scientific">Eremothecium cymbalariae (strain CBS 270.75 / DBVPG 7215 / KCTC 17166 / NRRL Y-17582)</name>
    <name type="common">Yeast</name>
    <dbReference type="NCBI Taxonomy" id="931890"/>
    <lineage>
        <taxon>Eukaryota</taxon>
        <taxon>Fungi</taxon>
        <taxon>Dikarya</taxon>
        <taxon>Ascomycota</taxon>
        <taxon>Saccharomycotina</taxon>
        <taxon>Saccharomycetes</taxon>
        <taxon>Saccharomycetales</taxon>
        <taxon>Saccharomycetaceae</taxon>
        <taxon>Eremothecium</taxon>
    </lineage>
</organism>
<dbReference type="PANTHER" id="PTHR21483:SF18">
    <property type="entry name" value="RNA POLYMERASE II-ASSOCIATED PROTEIN 1"/>
    <property type="match status" value="1"/>
</dbReference>
<evidence type="ECO:0000259" key="4">
    <source>
        <dbReference type="Pfam" id="PF08621"/>
    </source>
</evidence>
<dbReference type="InterPro" id="IPR039913">
    <property type="entry name" value="RPAP1/Rba50"/>
</dbReference>
<dbReference type="GeneID" id="11471761"/>
<dbReference type="Pfam" id="PF08620">
    <property type="entry name" value="RPAP1_C"/>
    <property type="match status" value="1"/>
</dbReference>
<dbReference type="eggNOG" id="KOG1894">
    <property type="taxonomic scope" value="Eukaryota"/>
</dbReference>
<feature type="region of interest" description="Disordered" evidence="2">
    <location>
        <begin position="47"/>
        <end position="74"/>
    </location>
</feature>
<evidence type="ECO:0000256" key="1">
    <source>
        <dbReference type="ARBA" id="ARBA00009953"/>
    </source>
</evidence>